<dbReference type="PANTHER" id="PTHR11527">
    <property type="entry name" value="HEAT-SHOCK PROTEIN 20 FAMILY MEMBER"/>
    <property type="match status" value="1"/>
</dbReference>
<evidence type="ECO:0000256" key="2">
    <source>
        <dbReference type="PROSITE-ProRule" id="PRU00285"/>
    </source>
</evidence>
<comment type="similarity">
    <text evidence="2 3">Belongs to the small heat shock protein (HSP20) family.</text>
</comment>
<feature type="compositionally biased region" description="Low complexity" evidence="4">
    <location>
        <begin position="29"/>
        <end position="40"/>
    </location>
</feature>
<feature type="region of interest" description="Disordered" evidence="4">
    <location>
        <begin position="171"/>
        <end position="190"/>
    </location>
</feature>
<comment type="caution">
    <text evidence="6">The sequence shown here is derived from an EMBL/GenBank/DDBJ whole genome shotgun (WGS) entry which is preliminary data.</text>
</comment>
<dbReference type="Gene3D" id="2.60.40.790">
    <property type="match status" value="1"/>
</dbReference>
<evidence type="ECO:0000259" key="5">
    <source>
        <dbReference type="PROSITE" id="PS01031"/>
    </source>
</evidence>
<evidence type="ECO:0000313" key="6">
    <source>
        <dbReference type="EMBL" id="KAF5835813.1"/>
    </source>
</evidence>
<feature type="region of interest" description="Disordered" evidence="4">
    <location>
        <begin position="23"/>
        <end position="72"/>
    </location>
</feature>
<evidence type="ECO:0000313" key="7">
    <source>
        <dbReference type="Proteomes" id="UP000815325"/>
    </source>
</evidence>
<accession>A0ABQ7GMH3</accession>
<reference evidence="6" key="1">
    <citation type="submission" date="2017-08" db="EMBL/GenBank/DDBJ databases">
        <authorList>
            <person name="Polle J.E."/>
            <person name="Barry K."/>
            <person name="Cushman J."/>
            <person name="Schmutz J."/>
            <person name="Tran D."/>
            <person name="Hathwaick L.T."/>
            <person name="Yim W.C."/>
            <person name="Jenkins J."/>
            <person name="Mckie-Krisberg Z.M."/>
            <person name="Prochnik S."/>
            <person name="Lindquist E."/>
            <person name="Dockter R.B."/>
            <person name="Adam C."/>
            <person name="Molina H."/>
            <person name="Bunkerborg J."/>
            <person name="Jin E."/>
            <person name="Buchheim M."/>
            <person name="Magnuson J."/>
        </authorList>
    </citation>
    <scope>NUCLEOTIDE SEQUENCE</scope>
    <source>
        <strain evidence="6">CCAP 19/18</strain>
    </source>
</reference>
<evidence type="ECO:0000256" key="4">
    <source>
        <dbReference type="SAM" id="MobiDB-lite"/>
    </source>
</evidence>
<feature type="domain" description="SHSP" evidence="5">
    <location>
        <begin position="123"/>
        <end position="243"/>
    </location>
</feature>
<dbReference type="EMBL" id="MU069687">
    <property type="protein sequence ID" value="KAF5835813.1"/>
    <property type="molecule type" value="Genomic_DNA"/>
</dbReference>
<dbReference type="InterPro" id="IPR002068">
    <property type="entry name" value="A-crystallin/Hsp20_dom"/>
</dbReference>
<proteinExistence type="inferred from homology"/>
<dbReference type="Pfam" id="PF00011">
    <property type="entry name" value="HSP20"/>
    <property type="match status" value="1"/>
</dbReference>
<evidence type="ECO:0000256" key="3">
    <source>
        <dbReference type="RuleBase" id="RU003616"/>
    </source>
</evidence>
<keyword evidence="1" id="KW-0346">Stress response</keyword>
<organism evidence="6 7">
    <name type="scientific">Dunaliella salina</name>
    <name type="common">Green alga</name>
    <name type="synonym">Protococcus salinus</name>
    <dbReference type="NCBI Taxonomy" id="3046"/>
    <lineage>
        <taxon>Eukaryota</taxon>
        <taxon>Viridiplantae</taxon>
        <taxon>Chlorophyta</taxon>
        <taxon>core chlorophytes</taxon>
        <taxon>Chlorophyceae</taxon>
        <taxon>CS clade</taxon>
        <taxon>Chlamydomonadales</taxon>
        <taxon>Dunaliellaceae</taxon>
        <taxon>Dunaliella</taxon>
    </lineage>
</organism>
<dbReference type="Proteomes" id="UP000815325">
    <property type="component" value="Unassembled WGS sequence"/>
</dbReference>
<keyword evidence="7" id="KW-1185">Reference proteome</keyword>
<feature type="compositionally biased region" description="Low complexity" evidence="4">
    <location>
        <begin position="47"/>
        <end position="58"/>
    </location>
</feature>
<protein>
    <submittedName>
        <fullName evidence="6">HSP20-like chaperone</fullName>
    </submittedName>
</protein>
<evidence type="ECO:0000256" key="1">
    <source>
        <dbReference type="ARBA" id="ARBA00023016"/>
    </source>
</evidence>
<dbReference type="CDD" id="cd06464">
    <property type="entry name" value="ACD_sHsps-like"/>
    <property type="match status" value="1"/>
</dbReference>
<dbReference type="SUPFAM" id="SSF49764">
    <property type="entry name" value="HSP20-like chaperones"/>
    <property type="match status" value="1"/>
</dbReference>
<feature type="compositionally biased region" description="Basic and acidic residues" evidence="4">
    <location>
        <begin position="172"/>
        <end position="182"/>
    </location>
</feature>
<dbReference type="InterPro" id="IPR008978">
    <property type="entry name" value="HSP20-like_chaperone"/>
</dbReference>
<name>A0ABQ7GMH3_DUNSA</name>
<gene>
    <name evidence="6" type="ORF">DUNSADRAFT_6847</name>
</gene>
<dbReference type="PROSITE" id="PS01031">
    <property type="entry name" value="SHSP"/>
    <property type="match status" value="1"/>
</dbReference>
<sequence>MFALRSLGTRAVSAPRVLSAAPLSKRGLRQTTRAQAQQQGGNEGNVGIQRQGEGQGQRMRIRGGDYPESLMSSIPSMRRMSSAMEEMRRDMDSMMSSFGMRDPFALSFPSLLDPWGPDEDLTPNVIRRSFPVSMEEKDKSYVFTAEVPGLTPQDVKVTVDTDTRMLTISGQRQEEMTPEEQKGGATQRSSMSFVRSFRVPADVDLQSEKGAASASVKNGMLKLEMPKINAQVQNSTTKEIPVM</sequence>
<dbReference type="InterPro" id="IPR031107">
    <property type="entry name" value="Small_HSP"/>
</dbReference>